<reference evidence="6" key="1">
    <citation type="journal article" date="2019" name="Int. J. Syst. Evol. Microbiol.">
        <title>The Global Catalogue of Microorganisms (GCM) 10K type strain sequencing project: providing services to taxonomists for standard genome sequencing and annotation.</title>
        <authorList>
            <consortium name="The Broad Institute Genomics Platform"/>
            <consortium name="The Broad Institute Genome Sequencing Center for Infectious Disease"/>
            <person name="Wu L."/>
            <person name="Ma J."/>
        </authorList>
    </citation>
    <scope>NUCLEOTIDE SEQUENCE [LARGE SCALE GENOMIC DNA]</scope>
    <source>
        <strain evidence="6">NBRC 113072</strain>
    </source>
</reference>
<dbReference type="Gene3D" id="1.10.10.10">
    <property type="entry name" value="Winged helix-like DNA-binding domain superfamily/Winged helix DNA-binding domain"/>
    <property type="match status" value="1"/>
</dbReference>
<keyword evidence="1" id="KW-0805">Transcription regulation</keyword>
<evidence type="ECO:0000313" key="5">
    <source>
        <dbReference type="EMBL" id="GMA41746.1"/>
    </source>
</evidence>
<dbReference type="EMBL" id="BSUO01000001">
    <property type="protein sequence ID" value="GMA41746.1"/>
    <property type="molecule type" value="Genomic_DNA"/>
</dbReference>
<name>A0ABQ6IXE7_9MICO</name>
<dbReference type="SUPFAM" id="SSF46785">
    <property type="entry name" value="Winged helix' DNA-binding domain"/>
    <property type="match status" value="1"/>
</dbReference>
<keyword evidence="6" id="KW-1185">Reference proteome</keyword>
<protein>
    <submittedName>
        <fullName evidence="5">MarR family transcriptional regulator</fullName>
    </submittedName>
</protein>
<accession>A0ABQ6IXE7</accession>
<evidence type="ECO:0000259" key="4">
    <source>
        <dbReference type="PROSITE" id="PS51118"/>
    </source>
</evidence>
<evidence type="ECO:0000313" key="6">
    <source>
        <dbReference type="Proteomes" id="UP001157126"/>
    </source>
</evidence>
<evidence type="ECO:0000256" key="2">
    <source>
        <dbReference type="ARBA" id="ARBA00023125"/>
    </source>
</evidence>
<dbReference type="PROSITE" id="PS51118">
    <property type="entry name" value="HTH_HXLR"/>
    <property type="match status" value="1"/>
</dbReference>
<evidence type="ECO:0000256" key="1">
    <source>
        <dbReference type="ARBA" id="ARBA00023015"/>
    </source>
</evidence>
<dbReference type="RefSeq" id="WP_284305268.1">
    <property type="nucleotide sequence ID" value="NZ_BSUO01000001.1"/>
</dbReference>
<dbReference type="InterPro" id="IPR036390">
    <property type="entry name" value="WH_DNA-bd_sf"/>
</dbReference>
<dbReference type="PANTHER" id="PTHR33204:SF29">
    <property type="entry name" value="TRANSCRIPTIONAL REGULATOR"/>
    <property type="match status" value="1"/>
</dbReference>
<feature type="domain" description="HTH hxlR-type" evidence="4">
    <location>
        <begin position="17"/>
        <end position="116"/>
    </location>
</feature>
<dbReference type="InterPro" id="IPR002577">
    <property type="entry name" value="HTH_HxlR"/>
</dbReference>
<dbReference type="PANTHER" id="PTHR33204">
    <property type="entry name" value="TRANSCRIPTIONAL REGULATOR, MARR FAMILY"/>
    <property type="match status" value="1"/>
</dbReference>
<proteinExistence type="predicted"/>
<gene>
    <name evidence="5" type="ORF">GCM10025883_37910</name>
</gene>
<comment type="caution">
    <text evidence="5">The sequence shown here is derived from an EMBL/GenBank/DDBJ whole genome shotgun (WGS) entry which is preliminary data.</text>
</comment>
<dbReference type="InterPro" id="IPR036388">
    <property type="entry name" value="WH-like_DNA-bd_sf"/>
</dbReference>
<organism evidence="5 6">
    <name type="scientific">Mobilicoccus caccae</name>
    <dbReference type="NCBI Taxonomy" id="1859295"/>
    <lineage>
        <taxon>Bacteria</taxon>
        <taxon>Bacillati</taxon>
        <taxon>Actinomycetota</taxon>
        <taxon>Actinomycetes</taxon>
        <taxon>Micrococcales</taxon>
        <taxon>Dermatophilaceae</taxon>
        <taxon>Mobilicoccus</taxon>
    </lineage>
</organism>
<dbReference type="Pfam" id="PF01638">
    <property type="entry name" value="HxlR"/>
    <property type="match status" value="1"/>
</dbReference>
<keyword evidence="3" id="KW-0804">Transcription</keyword>
<dbReference type="Proteomes" id="UP001157126">
    <property type="component" value="Unassembled WGS sequence"/>
</dbReference>
<keyword evidence="2" id="KW-0238">DNA-binding</keyword>
<evidence type="ECO:0000256" key="3">
    <source>
        <dbReference type="ARBA" id="ARBA00023163"/>
    </source>
</evidence>
<sequence>MEADPVRSPIRVALEVCPVEVGIAVLGGTWKLTVVKHLLEGGTMRSGDLSRTVPQASQRTLTRQLRELEQDGVVHRRVYPEVPPRVEYSLTELGAGLADVVAAMNAWGRVYEAHLDGQNTA</sequence>